<dbReference type="EMBL" id="CH473982">
    <property type="protein sequence ID" value="EDL81681.1"/>
    <property type="molecule type" value="Genomic_DNA"/>
</dbReference>
<organism evidence="1 2">
    <name type="scientific">Rattus norvegicus</name>
    <name type="common">Rat</name>
    <dbReference type="NCBI Taxonomy" id="10116"/>
    <lineage>
        <taxon>Eukaryota</taxon>
        <taxon>Metazoa</taxon>
        <taxon>Chordata</taxon>
        <taxon>Craniata</taxon>
        <taxon>Vertebrata</taxon>
        <taxon>Euteleostomi</taxon>
        <taxon>Mammalia</taxon>
        <taxon>Eutheria</taxon>
        <taxon>Euarchontoglires</taxon>
        <taxon>Glires</taxon>
        <taxon>Rodentia</taxon>
        <taxon>Myomorpha</taxon>
        <taxon>Muroidea</taxon>
        <taxon>Muridae</taxon>
        <taxon>Murinae</taxon>
        <taxon>Rattus</taxon>
    </lineage>
</organism>
<gene>
    <name evidence="1" type="ORF">rCG_20634</name>
</gene>
<dbReference type="Proteomes" id="UP000234681">
    <property type="component" value="Chromosome 6"/>
</dbReference>
<evidence type="ECO:0000313" key="1">
    <source>
        <dbReference type="EMBL" id="EDL81681.1"/>
    </source>
</evidence>
<accession>A6JED7</accession>
<dbReference type="AlphaFoldDB" id="A6JED7"/>
<sequence>MPSLYSTIKCGLPISALCDGSVRISSKPWSRRCCSKYPVRGLSLEETEDAESAALP</sequence>
<evidence type="ECO:0000313" key="2">
    <source>
        <dbReference type="Proteomes" id="UP000234681"/>
    </source>
</evidence>
<proteinExistence type="predicted"/>
<name>A6JED7_RAT</name>
<reference evidence="2" key="1">
    <citation type="submission" date="2005-09" db="EMBL/GenBank/DDBJ databases">
        <authorList>
            <person name="Mural R.J."/>
            <person name="Li P.W."/>
            <person name="Adams M.D."/>
            <person name="Amanatides P.G."/>
            <person name="Baden-Tillson H."/>
            <person name="Barnstead M."/>
            <person name="Chin S.H."/>
            <person name="Dew I."/>
            <person name="Evans C.A."/>
            <person name="Ferriera S."/>
            <person name="Flanigan M."/>
            <person name="Fosler C."/>
            <person name="Glodek A."/>
            <person name="Gu Z."/>
            <person name="Holt R.A."/>
            <person name="Jennings D."/>
            <person name="Kraft C.L."/>
            <person name="Lu F."/>
            <person name="Nguyen T."/>
            <person name="Nusskern D.R."/>
            <person name="Pfannkoch C.M."/>
            <person name="Sitter C."/>
            <person name="Sutton G.G."/>
            <person name="Venter J.C."/>
            <person name="Wang Z."/>
            <person name="Woodage T."/>
            <person name="Zheng X.H."/>
            <person name="Zhong F."/>
        </authorList>
    </citation>
    <scope>NUCLEOTIDE SEQUENCE [LARGE SCALE GENOMIC DNA]</scope>
    <source>
        <strain>BN</strain>
        <strain evidence="2">Sprague-Dawley</strain>
    </source>
</reference>
<protein>
    <submittedName>
        <fullName evidence="1">RCG20634</fullName>
    </submittedName>
</protein>